<evidence type="ECO:0000256" key="1">
    <source>
        <dbReference type="SAM" id="MobiDB-lite"/>
    </source>
</evidence>
<organism evidence="2 3">
    <name type="scientific">Desmophyllum pertusum</name>
    <dbReference type="NCBI Taxonomy" id="174260"/>
    <lineage>
        <taxon>Eukaryota</taxon>
        <taxon>Metazoa</taxon>
        <taxon>Cnidaria</taxon>
        <taxon>Anthozoa</taxon>
        <taxon>Hexacorallia</taxon>
        <taxon>Scleractinia</taxon>
        <taxon>Caryophylliina</taxon>
        <taxon>Caryophylliidae</taxon>
        <taxon>Desmophyllum</taxon>
    </lineage>
</organism>
<protein>
    <submittedName>
        <fullName evidence="2">Uncharacterized protein</fullName>
    </submittedName>
</protein>
<feature type="region of interest" description="Disordered" evidence="1">
    <location>
        <begin position="34"/>
        <end position="119"/>
    </location>
</feature>
<sequence>DELLSEEESLTGFGVLKPSGRNKDHTVFVKRPVSKDSLTFKKSKEKEKPKDSMIKEMEKPWPDGKREPKHEQKLTVDEKDGKATITSHGLPSVKPTPTKANSGAAHDQMTTFPSDDSVGSVLPSLDRLRKSIGPSLTPAIPAEYQSPPKVQRTKATEKPEFHINTGNSPRTRGT</sequence>
<reference evidence="2" key="1">
    <citation type="submission" date="2023-01" db="EMBL/GenBank/DDBJ databases">
        <title>Genome assembly of the deep-sea coral Lophelia pertusa.</title>
        <authorList>
            <person name="Herrera S."/>
            <person name="Cordes E."/>
        </authorList>
    </citation>
    <scope>NUCLEOTIDE SEQUENCE</scope>
    <source>
        <strain evidence="2">USNM1676648</strain>
        <tissue evidence="2">Polyp</tissue>
    </source>
</reference>
<feature type="compositionally biased region" description="Basic and acidic residues" evidence="1">
    <location>
        <begin position="38"/>
        <end position="82"/>
    </location>
</feature>
<dbReference type="AlphaFoldDB" id="A0A9X0D7S0"/>
<feature type="region of interest" description="Disordered" evidence="1">
    <location>
        <begin position="132"/>
        <end position="174"/>
    </location>
</feature>
<accession>A0A9X0D7S0</accession>
<feature type="region of interest" description="Disordered" evidence="1">
    <location>
        <begin position="1"/>
        <end position="22"/>
    </location>
</feature>
<dbReference type="EMBL" id="MU825427">
    <property type="protein sequence ID" value="KAJ7389651.1"/>
    <property type="molecule type" value="Genomic_DNA"/>
</dbReference>
<evidence type="ECO:0000313" key="3">
    <source>
        <dbReference type="Proteomes" id="UP001163046"/>
    </source>
</evidence>
<keyword evidence="3" id="KW-1185">Reference proteome</keyword>
<proteinExistence type="predicted"/>
<feature type="non-terminal residue" evidence="2">
    <location>
        <position position="174"/>
    </location>
</feature>
<evidence type="ECO:0000313" key="2">
    <source>
        <dbReference type="EMBL" id="KAJ7389651.1"/>
    </source>
</evidence>
<name>A0A9X0D7S0_9CNID</name>
<gene>
    <name evidence="2" type="ORF">OS493_029995</name>
</gene>
<comment type="caution">
    <text evidence="2">The sequence shown here is derived from an EMBL/GenBank/DDBJ whole genome shotgun (WGS) entry which is preliminary data.</text>
</comment>
<dbReference type="Proteomes" id="UP001163046">
    <property type="component" value="Unassembled WGS sequence"/>
</dbReference>
<feature type="compositionally biased region" description="Polar residues" evidence="1">
    <location>
        <begin position="164"/>
        <end position="174"/>
    </location>
</feature>